<keyword evidence="2" id="KW-1003">Cell membrane</keyword>
<evidence type="ECO:0000256" key="4">
    <source>
        <dbReference type="ARBA" id="ARBA00023136"/>
    </source>
</evidence>
<feature type="region of interest" description="Disordered" evidence="6">
    <location>
        <begin position="326"/>
        <end position="351"/>
    </location>
</feature>
<keyword evidence="5 9" id="KW-0449">Lipoprotein</keyword>
<reference evidence="10" key="1">
    <citation type="submission" date="2017-06" db="EMBL/GenBank/DDBJ databases">
        <authorList>
            <person name="Varghese N."/>
            <person name="Submissions S."/>
        </authorList>
    </citation>
    <scope>NUCLEOTIDE SEQUENCE [LARGE SCALE GENOMIC DNA]</scope>
    <source>
        <strain evidence="10">JAD2</strain>
    </source>
</reference>
<gene>
    <name evidence="9" type="ORF">SAMN02746019_00005470</name>
</gene>
<evidence type="ECO:0000256" key="6">
    <source>
        <dbReference type="SAM" id="MobiDB-lite"/>
    </source>
</evidence>
<dbReference type="InterPro" id="IPR050957">
    <property type="entry name" value="BMP_lipoprotein"/>
</dbReference>
<evidence type="ECO:0000256" key="7">
    <source>
        <dbReference type="SAM" id="SignalP"/>
    </source>
</evidence>
<protein>
    <submittedName>
        <fullName evidence="9">Basic membrane lipoprotein Med, substrate-binding protein (PBP1-ABC) superfamily</fullName>
    </submittedName>
</protein>
<comment type="subcellular location">
    <subcellularLocation>
        <location evidence="1">Cell membrane</location>
    </subcellularLocation>
</comment>
<dbReference type="GO" id="GO:0005886">
    <property type="term" value="C:plasma membrane"/>
    <property type="evidence" value="ECO:0007669"/>
    <property type="project" value="UniProtKB-SubCell"/>
</dbReference>
<organism evidence="9 10">
    <name type="scientific">Thermoflexus hugenholtzii JAD2</name>
    <dbReference type="NCBI Taxonomy" id="877466"/>
    <lineage>
        <taxon>Bacteria</taxon>
        <taxon>Bacillati</taxon>
        <taxon>Chloroflexota</taxon>
        <taxon>Thermoflexia</taxon>
        <taxon>Thermoflexales</taxon>
        <taxon>Thermoflexaceae</taxon>
        <taxon>Thermoflexus</taxon>
    </lineage>
</organism>
<evidence type="ECO:0000313" key="9">
    <source>
        <dbReference type="EMBL" id="SNB62560.1"/>
    </source>
</evidence>
<dbReference type="AlphaFoldDB" id="A0A212QSH2"/>
<keyword evidence="3 7" id="KW-0732">Signal</keyword>
<accession>A0A212QSH2</accession>
<dbReference type="Pfam" id="PF02608">
    <property type="entry name" value="Bmp"/>
    <property type="match status" value="1"/>
</dbReference>
<proteinExistence type="predicted"/>
<feature type="chain" id="PRO_5012488044" evidence="7">
    <location>
        <begin position="24"/>
        <end position="351"/>
    </location>
</feature>
<evidence type="ECO:0000256" key="3">
    <source>
        <dbReference type="ARBA" id="ARBA00022729"/>
    </source>
</evidence>
<dbReference type="PANTHER" id="PTHR34296">
    <property type="entry name" value="TRANSCRIPTIONAL ACTIVATOR PROTEIN MED"/>
    <property type="match status" value="1"/>
</dbReference>
<keyword evidence="4" id="KW-0472">Membrane</keyword>
<evidence type="ECO:0000256" key="5">
    <source>
        <dbReference type="ARBA" id="ARBA00023288"/>
    </source>
</evidence>
<dbReference type="OrthoDB" id="9769871at2"/>
<feature type="domain" description="ABC transporter substrate-binding protein PnrA-like" evidence="8">
    <location>
        <begin position="31"/>
        <end position="303"/>
    </location>
</feature>
<dbReference type="PROSITE" id="PS51257">
    <property type="entry name" value="PROKAR_LIPOPROTEIN"/>
    <property type="match status" value="1"/>
</dbReference>
<dbReference type="Proteomes" id="UP000197025">
    <property type="component" value="Unassembled WGS sequence"/>
</dbReference>
<sequence length="351" mass="37725">MRTWIRIAAIGLTLMGGCLPRPATSPPSLTSVIVLMEGVVGDRGPFDFAAAGVGAFQRSEGVKVPLIAMGYDPLAWERMIREAARDPNYRFFLIGMEGPARLGLEMARIFPGKRFVLLGLPPEEAIPPNVLAISFDEWEMGWVAGYIAGRWVDPARTRQPIGALIGPGAEALWEGYACGAQTAGAPPEALRIEIVASDRDPLVGFEAALRLYAQGVPIAAGLAGGSSAGLFEAAGALRRYAIGVGADWYDRYAAMRSPAMEALLGSVTPAVDEVVRRTLRQGRRGELPFGIHQTLGWQAGGIAWRGSPVFFHRAPRELQQALRERTLQPTPCPAPQKGHGESRSHPTSILL</sequence>
<dbReference type="Gene3D" id="3.40.50.2300">
    <property type="match status" value="2"/>
</dbReference>
<dbReference type="EMBL" id="FYEK01000022">
    <property type="protein sequence ID" value="SNB62560.1"/>
    <property type="molecule type" value="Genomic_DNA"/>
</dbReference>
<feature type="signal peptide" evidence="7">
    <location>
        <begin position="1"/>
        <end position="23"/>
    </location>
</feature>
<dbReference type="RefSeq" id="WP_088570816.1">
    <property type="nucleotide sequence ID" value="NZ_FYEK01000022.1"/>
</dbReference>
<evidence type="ECO:0000259" key="8">
    <source>
        <dbReference type="Pfam" id="PF02608"/>
    </source>
</evidence>
<evidence type="ECO:0000256" key="2">
    <source>
        <dbReference type="ARBA" id="ARBA00022475"/>
    </source>
</evidence>
<keyword evidence="10" id="KW-1185">Reference proteome</keyword>
<dbReference type="InParanoid" id="A0A212QSH2"/>
<dbReference type="InterPro" id="IPR003760">
    <property type="entry name" value="PnrA-like"/>
</dbReference>
<evidence type="ECO:0000256" key="1">
    <source>
        <dbReference type="ARBA" id="ARBA00004236"/>
    </source>
</evidence>
<name>A0A212QSH2_9CHLR</name>
<evidence type="ECO:0000313" key="10">
    <source>
        <dbReference type="Proteomes" id="UP000197025"/>
    </source>
</evidence>
<dbReference type="PANTHER" id="PTHR34296:SF2">
    <property type="entry name" value="ABC TRANSPORTER GUANOSINE-BINDING PROTEIN NUPN"/>
    <property type="match status" value="1"/>
</dbReference>